<dbReference type="GO" id="GO:0140911">
    <property type="term" value="F:pore-forming activity"/>
    <property type="evidence" value="ECO:0007669"/>
    <property type="project" value="InterPro"/>
</dbReference>
<evidence type="ECO:0000256" key="3">
    <source>
        <dbReference type="ARBA" id="ARBA00022692"/>
    </source>
</evidence>
<protein>
    <submittedName>
        <fullName evidence="8">Putative membrane protein hemolysin III-like protein</fullName>
    </submittedName>
</protein>
<dbReference type="NCBIfam" id="TIGR01065">
    <property type="entry name" value="hlyIII"/>
    <property type="match status" value="1"/>
</dbReference>
<sequence length="214" mass="23697">MAGLVERKQTIKEEFANTLTHLIGILFSIVAIALLVVFSVLNGTPLHVVSCCIFGATMLLLYTSSTLYHAIQSKELKPLLRSIDHISIYFLISGTYTPLLLIGLGGTLGWVYFGIVWTITLLGLVFKIFFIGRFEKLSLILYLGMGWMALLLIKPLVANLSTEIIYLIAAGGLAYTIGTVFYAKKKLLYAHAIWHVFVLVGTVLHFIAVLFLIT</sequence>
<evidence type="ECO:0000256" key="6">
    <source>
        <dbReference type="PIRSR" id="PIRSR604254-1"/>
    </source>
</evidence>
<feature type="binding site" evidence="6">
    <location>
        <position position="69"/>
    </location>
    <ligand>
        <name>Zn(2+)</name>
        <dbReference type="ChEBI" id="CHEBI:29105"/>
    </ligand>
</feature>
<evidence type="ECO:0000256" key="1">
    <source>
        <dbReference type="ARBA" id="ARBA00004127"/>
    </source>
</evidence>
<dbReference type="Pfam" id="PF03006">
    <property type="entry name" value="HlyIII"/>
    <property type="match status" value="1"/>
</dbReference>
<dbReference type="GO" id="GO:0046872">
    <property type="term" value="F:metal ion binding"/>
    <property type="evidence" value="ECO:0007669"/>
    <property type="project" value="UniProtKB-KW"/>
</dbReference>
<dbReference type="PATRIC" id="fig|320787.5.peg.303"/>
<dbReference type="AlphaFoldDB" id="A0A0H4PNC1"/>
<name>A0A0H4PNC1_9BACT</name>
<organism evidence="8 9">
    <name type="scientific">Cyclobacterium amurskyense</name>
    <dbReference type="NCBI Taxonomy" id="320787"/>
    <lineage>
        <taxon>Bacteria</taxon>
        <taxon>Pseudomonadati</taxon>
        <taxon>Bacteroidota</taxon>
        <taxon>Cytophagia</taxon>
        <taxon>Cytophagales</taxon>
        <taxon>Cyclobacteriaceae</taxon>
        <taxon>Cyclobacterium</taxon>
    </lineage>
</organism>
<feature type="binding site" evidence="6">
    <location>
        <position position="191"/>
    </location>
    <ligand>
        <name>Zn(2+)</name>
        <dbReference type="ChEBI" id="CHEBI:29105"/>
    </ligand>
</feature>
<dbReference type="OrthoDB" id="9813689at2"/>
<dbReference type="GO" id="GO:0016020">
    <property type="term" value="C:membrane"/>
    <property type="evidence" value="ECO:0007669"/>
    <property type="project" value="InterPro"/>
</dbReference>
<feature type="transmembrane region" description="Helical" evidence="7">
    <location>
        <begin position="21"/>
        <end position="41"/>
    </location>
</feature>
<keyword evidence="6" id="KW-0862">Zinc</keyword>
<dbReference type="InterPro" id="IPR004254">
    <property type="entry name" value="AdipoR/HlyIII-related"/>
</dbReference>
<dbReference type="RefSeq" id="WP_048640266.1">
    <property type="nucleotide sequence ID" value="NZ_CP012040.1"/>
</dbReference>
<keyword evidence="5 7" id="KW-0472">Membrane</keyword>
<dbReference type="KEGG" id="camu:CA2015_0276"/>
<proteinExistence type="inferred from homology"/>
<keyword evidence="9" id="KW-1185">Reference proteome</keyword>
<feature type="transmembrane region" description="Helical" evidence="7">
    <location>
        <begin position="110"/>
        <end position="132"/>
    </location>
</feature>
<evidence type="ECO:0000256" key="7">
    <source>
        <dbReference type="SAM" id="Phobius"/>
    </source>
</evidence>
<evidence type="ECO:0000256" key="2">
    <source>
        <dbReference type="ARBA" id="ARBA00008488"/>
    </source>
</evidence>
<keyword evidence="6" id="KW-0479">Metal-binding</keyword>
<dbReference type="InterPro" id="IPR005744">
    <property type="entry name" value="Hy-lIII"/>
</dbReference>
<feature type="transmembrane region" description="Helical" evidence="7">
    <location>
        <begin position="139"/>
        <end position="158"/>
    </location>
</feature>
<reference evidence="8 9" key="1">
    <citation type="submission" date="2015-07" db="EMBL/GenBank/DDBJ databases">
        <authorList>
            <person name="Kim K.M."/>
        </authorList>
    </citation>
    <scope>NUCLEOTIDE SEQUENCE [LARGE SCALE GENOMIC DNA]</scope>
    <source>
        <strain evidence="8 9">KCTC 12363</strain>
    </source>
</reference>
<feature type="binding site" evidence="6">
    <location>
        <position position="195"/>
    </location>
    <ligand>
        <name>Zn(2+)</name>
        <dbReference type="ChEBI" id="CHEBI:29105"/>
    </ligand>
</feature>
<comment type="subcellular location">
    <subcellularLocation>
        <location evidence="1">Endomembrane system</location>
        <topology evidence="1">Multi-pass membrane protein</topology>
    </subcellularLocation>
</comment>
<accession>A0A0H4PNC1</accession>
<dbReference type="Proteomes" id="UP000036520">
    <property type="component" value="Chromosome"/>
</dbReference>
<gene>
    <name evidence="8" type="ORF">CA2015_0276</name>
</gene>
<comment type="similarity">
    <text evidence="2">Belongs to the UPF0073 (Hly-III) family.</text>
</comment>
<feature type="transmembrane region" description="Helical" evidence="7">
    <location>
        <begin position="192"/>
        <end position="213"/>
    </location>
</feature>
<evidence type="ECO:0000256" key="5">
    <source>
        <dbReference type="ARBA" id="ARBA00023136"/>
    </source>
</evidence>
<keyword evidence="3 7" id="KW-0812">Transmembrane</keyword>
<dbReference type="PANTHER" id="PTHR20855">
    <property type="entry name" value="ADIPOR/PROGESTIN RECEPTOR-RELATED"/>
    <property type="match status" value="1"/>
</dbReference>
<dbReference type="EMBL" id="CP012040">
    <property type="protein sequence ID" value="AKP49757.1"/>
    <property type="molecule type" value="Genomic_DNA"/>
</dbReference>
<keyword evidence="4 7" id="KW-1133">Transmembrane helix</keyword>
<dbReference type="PANTHER" id="PTHR20855:SF129">
    <property type="entry name" value="HEMOLYSIN-3 HOMOLOG"/>
    <property type="match status" value="1"/>
</dbReference>
<dbReference type="GO" id="GO:0012505">
    <property type="term" value="C:endomembrane system"/>
    <property type="evidence" value="ECO:0007669"/>
    <property type="project" value="UniProtKB-SubCell"/>
</dbReference>
<evidence type="ECO:0000256" key="4">
    <source>
        <dbReference type="ARBA" id="ARBA00022989"/>
    </source>
</evidence>
<evidence type="ECO:0000313" key="9">
    <source>
        <dbReference type="Proteomes" id="UP000036520"/>
    </source>
</evidence>
<feature type="transmembrane region" description="Helical" evidence="7">
    <location>
        <begin position="47"/>
        <end position="71"/>
    </location>
</feature>
<dbReference type="STRING" id="320787.CA2015_0276"/>
<evidence type="ECO:0000313" key="8">
    <source>
        <dbReference type="EMBL" id="AKP49757.1"/>
    </source>
</evidence>
<feature type="transmembrane region" description="Helical" evidence="7">
    <location>
        <begin position="83"/>
        <end position="104"/>
    </location>
</feature>
<feature type="transmembrane region" description="Helical" evidence="7">
    <location>
        <begin position="164"/>
        <end position="183"/>
    </location>
</feature>